<feature type="domain" description="Mce/MlaD" evidence="1">
    <location>
        <begin position="20"/>
        <end position="93"/>
    </location>
</feature>
<dbReference type="Proteomes" id="UP001589607">
    <property type="component" value="Unassembled WGS sequence"/>
</dbReference>
<comment type="caution">
    <text evidence="2">The sequence shown here is derived from an EMBL/GenBank/DDBJ whole genome shotgun (WGS) entry which is preliminary data.</text>
</comment>
<keyword evidence="3" id="KW-1185">Reference proteome</keyword>
<dbReference type="InterPro" id="IPR003399">
    <property type="entry name" value="Mce/MlaD"/>
</dbReference>
<dbReference type="EMBL" id="JBHMEY010000006">
    <property type="protein sequence ID" value="MFB9095423.1"/>
    <property type="molecule type" value="Genomic_DNA"/>
</dbReference>
<evidence type="ECO:0000313" key="3">
    <source>
        <dbReference type="Proteomes" id="UP001589607"/>
    </source>
</evidence>
<protein>
    <submittedName>
        <fullName evidence="2">MlaD family protein</fullName>
    </submittedName>
</protein>
<accession>A0ABV5GJ66</accession>
<reference evidence="2 3" key="1">
    <citation type="submission" date="2024-09" db="EMBL/GenBank/DDBJ databases">
        <authorList>
            <person name="Sun Q."/>
            <person name="Mori K."/>
        </authorList>
    </citation>
    <scope>NUCLEOTIDE SEQUENCE [LARGE SCALE GENOMIC DNA]</scope>
    <source>
        <strain evidence="2 3">CECT 7955</strain>
    </source>
</reference>
<proteinExistence type="predicted"/>
<organism evidence="2 3">
    <name type="scientific">Flavobacterium jumunjinense</name>
    <dbReference type="NCBI Taxonomy" id="998845"/>
    <lineage>
        <taxon>Bacteria</taxon>
        <taxon>Pseudomonadati</taxon>
        <taxon>Bacteroidota</taxon>
        <taxon>Flavobacteriia</taxon>
        <taxon>Flavobacteriales</taxon>
        <taxon>Flavobacteriaceae</taxon>
        <taxon>Flavobacterium</taxon>
    </lineage>
</organism>
<sequence length="156" mass="17543">MKKTILFVILITIFSCSKNRSIVLRTENAEGITNETKLKINGLEIGEIESTKLDENGNVIITANLKSEIEIPIDSEFKIQNEGLISGKIINIRIGKSKQSLTDKSIVNLTQDNENFFNDSIGVKIEKAINQVSGKDKNDSILIELRRLNENLEKRK</sequence>
<evidence type="ECO:0000313" key="2">
    <source>
        <dbReference type="EMBL" id="MFB9095423.1"/>
    </source>
</evidence>
<gene>
    <name evidence="2" type="ORF">ACFFVF_02755</name>
</gene>
<evidence type="ECO:0000259" key="1">
    <source>
        <dbReference type="Pfam" id="PF02470"/>
    </source>
</evidence>
<dbReference type="Pfam" id="PF02470">
    <property type="entry name" value="MlaD"/>
    <property type="match status" value="1"/>
</dbReference>
<dbReference type="RefSeq" id="WP_236456988.1">
    <property type="nucleotide sequence ID" value="NZ_CBCSGE010000010.1"/>
</dbReference>
<dbReference type="PROSITE" id="PS51257">
    <property type="entry name" value="PROKAR_LIPOPROTEIN"/>
    <property type="match status" value="1"/>
</dbReference>
<name>A0ABV5GJ66_9FLAO</name>